<dbReference type="PROSITE" id="PS50889">
    <property type="entry name" value="S4"/>
    <property type="match status" value="1"/>
</dbReference>
<dbReference type="PANTHER" id="PTHR13633">
    <property type="entry name" value="MITOCHONDRIAL TRANSCRIPTION RESCUE FACTOR 1"/>
    <property type="match status" value="1"/>
</dbReference>
<dbReference type="EMBL" id="LNQP01000002">
    <property type="protein sequence ID" value="KSU89737.1"/>
    <property type="molecule type" value="Genomic_DNA"/>
</dbReference>
<proteinExistence type="predicted"/>
<evidence type="ECO:0000313" key="4">
    <source>
        <dbReference type="Proteomes" id="UP000053681"/>
    </source>
</evidence>
<dbReference type="RefSeq" id="WP_025908852.1">
    <property type="nucleotide sequence ID" value="NZ_KQ758627.1"/>
</dbReference>
<dbReference type="SMART" id="SM00363">
    <property type="entry name" value="S4"/>
    <property type="match status" value="1"/>
</dbReference>
<feature type="domain" description="RNA-binding S4" evidence="2">
    <location>
        <begin position="181"/>
        <end position="243"/>
    </location>
</feature>
<dbReference type="Gene3D" id="3.30.70.330">
    <property type="match status" value="1"/>
</dbReference>
<organism evidence="3 4">
    <name type="scientific">Priestia veravalensis</name>
    <dbReference type="NCBI Taxonomy" id="1414648"/>
    <lineage>
        <taxon>Bacteria</taxon>
        <taxon>Bacillati</taxon>
        <taxon>Bacillota</taxon>
        <taxon>Bacilli</taxon>
        <taxon>Bacillales</taxon>
        <taxon>Bacillaceae</taxon>
        <taxon>Priestia</taxon>
    </lineage>
</organism>
<dbReference type="GO" id="GO:0003723">
    <property type="term" value="F:RNA binding"/>
    <property type="evidence" value="ECO:0007669"/>
    <property type="project" value="UniProtKB-KW"/>
</dbReference>
<accession>A0A0V8JRK6</accession>
<dbReference type="SUPFAM" id="SSF55174">
    <property type="entry name" value="Alpha-L RNA-binding motif"/>
    <property type="match status" value="1"/>
</dbReference>
<keyword evidence="1" id="KW-0694">RNA-binding</keyword>
<keyword evidence="4" id="KW-1185">Reference proteome</keyword>
<protein>
    <submittedName>
        <fullName evidence="3">RNA-binding protein</fullName>
    </submittedName>
</protein>
<dbReference type="PANTHER" id="PTHR13633:SF3">
    <property type="entry name" value="MITOCHONDRIAL TRANSCRIPTION RESCUE FACTOR 1"/>
    <property type="match status" value="1"/>
</dbReference>
<evidence type="ECO:0000256" key="1">
    <source>
        <dbReference type="PROSITE-ProRule" id="PRU00182"/>
    </source>
</evidence>
<dbReference type="InterPro" id="IPR012677">
    <property type="entry name" value="Nucleotide-bd_a/b_plait_sf"/>
</dbReference>
<dbReference type="Gene3D" id="3.30.1370.160">
    <property type="match status" value="1"/>
</dbReference>
<dbReference type="Gene3D" id="3.10.290.10">
    <property type="entry name" value="RNA-binding S4 domain"/>
    <property type="match status" value="1"/>
</dbReference>
<dbReference type="CDD" id="cd00165">
    <property type="entry name" value="S4"/>
    <property type="match status" value="1"/>
</dbReference>
<comment type="caution">
    <text evidence="3">The sequence shown here is derived from an EMBL/GenBank/DDBJ whole genome shotgun (WGS) entry which is preliminary data.</text>
</comment>
<name>A0A0V8JRK6_9BACI</name>
<dbReference type="Proteomes" id="UP000053681">
    <property type="component" value="Unassembled WGS sequence"/>
</dbReference>
<dbReference type="AlphaFoldDB" id="A0A0V8JRK6"/>
<gene>
    <name evidence="3" type="ORF">AS180_01155</name>
</gene>
<dbReference type="InterPro" id="IPR002942">
    <property type="entry name" value="S4_RNA-bd"/>
</dbReference>
<evidence type="ECO:0000259" key="2">
    <source>
        <dbReference type="SMART" id="SM00363"/>
    </source>
</evidence>
<dbReference type="InterPro" id="IPR036986">
    <property type="entry name" value="S4_RNA-bd_sf"/>
</dbReference>
<dbReference type="Pfam" id="PF17774">
    <property type="entry name" value="YlmH_RBD"/>
    <property type="match status" value="1"/>
</dbReference>
<dbReference type="InterPro" id="IPR040591">
    <property type="entry name" value="RqcP2_RBD"/>
</dbReference>
<sequence length="257" mass="29400">MSIYQHFREEERAFIDLVLEWKEDVLNQYSPKLTDFLDPREQQIVSAIIGTEGEVLVSFDGGSEQGERKRALLYPDYYEVGNEDFQLSYYELHYPSKFVTVEHSQVLGALMSLGLKRSKFGDVLVQDERIQLVIADEISSYVEANFTSVGKAKISLVKKDRTELLQVQSEFQEKTYTVSSMRLDVLLSTIYNLSRQKVQPFIGSGAVKVNFKTVEQPSFECKADDILSLRGFGRSKVISVEGKTKKDKWRVIVGKQQ</sequence>
<reference evidence="3 4" key="1">
    <citation type="submission" date="2015-11" db="EMBL/GenBank/DDBJ databases">
        <title>Bacillus caseinolyticus sp nov.</title>
        <authorList>
            <person name="Dastager S.G."/>
            <person name="Mawlankar R."/>
        </authorList>
    </citation>
    <scope>NUCLEOTIDE SEQUENCE [LARGE SCALE GENOMIC DNA]</scope>
    <source>
        <strain evidence="3 4">SGD-V-76</strain>
    </source>
</reference>
<dbReference type="Pfam" id="PF01479">
    <property type="entry name" value="S4"/>
    <property type="match status" value="1"/>
</dbReference>
<evidence type="ECO:0000313" key="3">
    <source>
        <dbReference type="EMBL" id="KSU89737.1"/>
    </source>
</evidence>